<dbReference type="GO" id="GO:0016192">
    <property type="term" value="P:vesicle-mediated transport"/>
    <property type="evidence" value="ECO:0007669"/>
    <property type="project" value="InterPro"/>
</dbReference>
<comment type="similarity">
    <text evidence="2">Belongs to the adaptor complexes large subunit family.</text>
</comment>
<dbReference type="PANTHER" id="PTHR11134">
    <property type="entry name" value="ADAPTOR COMPLEX SUBUNIT BETA FAMILY MEMBER"/>
    <property type="match status" value="1"/>
</dbReference>
<proteinExistence type="inferred from homology"/>
<dbReference type="Pfam" id="PF09066">
    <property type="entry name" value="B2-adapt-app_C"/>
    <property type="match status" value="1"/>
</dbReference>
<sequence>MIQLPAISMERLGLAPPKLKPGFFVDYRKGEVGELRLLLRKMAADYKCSTSLYGVSFEEDHSKCREILKRLIRCMTLGVDVSRLYTDVVMISHTTDPVQKKMIYMFLSTYSKDNPDLTVLTINTLLKDVDNVDPVIRCLALRNLSAFDTLLSNDYARGAILKKFYDPSDAVKRSAIIGSLRIYKSQCALAKRGCIDDFDSGQYRSDILQHLKSSLKSINLDVMFDSMCVYGEMMESDEVVRLSKPSIVYMVNRMNQMNEWEQCLTLKVLQTYTPSGDELFDMMNLLDGLLKHTSTAVFLATAKCFLTWTANDCMLQLEVIRRLEKSMIALIAQSCNEIAHNLLINTLLLIVNGSQESTDTATTPNPPFADHYETFFCRYDDPVYTKHAKINILVAIACEVGLSQSVLTFFQSNSLQILNELNEYFSDTNHEIATKSVKAAGVIALKFPAHLEMLIQQMSAIFSPRIPHLNSAVLYVIRALLRVYPDDANKLLKIVEASRGQIKDPQALGYYIWILGEFGDVIECAPYILEDIIDQPDRYDVTKELLCASMKVFFKRPPEMFPALYRLFDTIMTDSQNPELTALAGFYHSLLAKDIDTARTIVTDGTPQDLTSTLDNMMVELGILLPSDDWRDLFNSLDLFEECQFKGKVHSSFFPFSYGDVEHDIFTQSSSQQDVSDDDVVSTVSEEATPYNGPVVISSPSHERRFVATMRKNLGPLNLVRPITLLSDEYQKYWSECNCKCQSKVEIDANIGALDVDPLEDVLFDVHIATLASGTNQATTKMYQYAQDADHHMYYIEVVIDPSEGKWHIQVSVKTQRREGSDILSQLLSDTMCNCVQRWIERIDCM</sequence>
<reference evidence="8" key="2">
    <citation type="submission" date="2021-05" db="EMBL/GenBank/DDBJ databases">
        <authorList>
            <person name="Pain A."/>
        </authorList>
    </citation>
    <scope>NUCLEOTIDE SEQUENCE</scope>
    <source>
        <strain evidence="8">1802A</strain>
    </source>
</reference>
<evidence type="ECO:0000256" key="4">
    <source>
        <dbReference type="ARBA" id="ARBA00022927"/>
    </source>
</evidence>
<evidence type="ECO:0000256" key="3">
    <source>
        <dbReference type="ARBA" id="ARBA00022448"/>
    </source>
</evidence>
<dbReference type="Pfam" id="PF01602">
    <property type="entry name" value="Adaptin_N"/>
    <property type="match status" value="1"/>
</dbReference>
<comment type="caution">
    <text evidence="8">The sequence shown here is derived from an EMBL/GenBank/DDBJ whole genome shotgun (WGS) entry which is preliminary data.</text>
</comment>
<evidence type="ECO:0000256" key="1">
    <source>
        <dbReference type="ARBA" id="ARBA00004308"/>
    </source>
</evidence>
<dbReference type="Gene3D" id="3.30.310.10">
    <property type="entry name" value="TATA-Binding Protein"/>
    <property type="match status" value="1"/>
</dbReference>
<keyword evidence="9" id="KW-1185">Reference proteome</keyword>
<keyword evidence="3" id="KW-0813">Transport</keyword>
<feature type="domain" description="Beta-adaptin appendage C-terminal subdomain" evidence="7">
    <location>
        <begin position="727"/>
        <end position="829"/>
    </location>
</feature>
<evidence type="ECO:0000256" key="5">
    <source>
        <dbReference type="ARBA" id="ARBA00023136"/>
    </source>
</evidence>
<dbReference type="GO" id="GO:0006886">
    <property type="term" value="P:intracellular protein transport"/>
    <property type="evidence" value="ECO:0007669"/>
    <property type="project" value="InterPro"/>
</dbReference>
<dbReference type="InterPro" id="IPR015151">
    <property type="entry name" value="B-adaptin_app_sub_C"/>
</dbReference>
<keyword evidence="4" id="KW-0653">Protein transport</keyword>
<evidence type="ECO:0000259" key="6">
    <source>
        <dbReference type="Pfam" id="PF01602"/>
    </source>
</evidence>
<keyword evidence="5" id="KW-0472">Membrane</keyword>
<dbReference type="SUPFAM" id="SSF48371">
    <property type="entry name" value="ARM repeat"/>
    <property type="match status" value="1"/>
</dbReference>
<feature type="domain" description="Clathrin/coatomer adaptor adaptin-like N-terminal" evidence="6">
    <location>
        <begin position="56"/>
        <end position="593"/>
    </location>
</feature>
<evidence type="ECO:0000259" key="7">
    <source>
        <dbReference type="Pfam" id="PF09066"/>
    </source>
</evidence>
<evidence type="ECO:0000256" key="2">
    <source>
        <dbReference type="ARBA" id="ARBA00006613"/>
    </source>
</evidence>
<comment type="subcellular location">
    <subcellularLocation>
        <location evidence="1">Endomembrane system</location>
    </subcellularLocation>
</comment>
<dbReference type="Gene3D" id="1.25.10.10">
    <property type="entry name" value="Leucine-rich Repeat Variant"/>
    <property type="match status" value="1"/>
</dbReference>
<protein>
    <submittedName>
        <fullName evidence="8">Adaptin subunit</fullName>
    </submittedName>
</protein>
<evidence type="ECO:0000313" key="8">
    <source>
        <dbReference type="EMBL" id="KAK1936452.1"/>
    </source>
</evidence>
<dbReference type="InterPro" id="IPR016024">
    <property type="entry name" value="ARM-type_fold"/>
</dbReference>
<dbReference type="GO" id="GO:0030131">
    <property type="term" value="C:clathrin adaptor complex"/>
    <property type="evidence" value="ECO:0007669"/>
    <property type="project" value="InterPro"/>
</dbReference>
<dbReference type="InterPro" id="IPR012295">
    <property type="entry name" value="TBP_dom_sf"/>
</dbReference>
<dbReference type="Proteomes" id="UP001195914">
    <property type="component" value="Unassembled WGS sequence"/>
</dbReference>
<name>A0AAD9GDK8_BABDI</name>
<dbReference type="EMBL" id="JAHBMH010000044">
    <property type="protein sequence ID" value="KAK1936452.1"/>
    <property type="molecule type" value="Genomic_DNA"/>
</dbReference>
<gene>
    <name evidence="8" type="ORF">X943_003571</name>
</gene>
<dbReference type="InterPro" id="IPR026739">
    <property type="entry name" value="AP_beta"/>
</dbReference>
<dbReference type="InterPro" id="IPR011989">
    <property type="entry name" value="ARM-like"/>
</dbReference>
<dbReference type="InterPro" id="IPR002553">
    <property type="entry name" value="Clathrin/coatomer_adapt-like_N"/>
</dbReference>
<accession>A0AAD9GDK8</accession>
<reference evidence="8" key="1">
    <citation type="journal article" date="2014" name="Nucleic Acids Res.">
        <title>The evolutionary dynamics of variant antigen genes in Babesia reveal a history of genomic innovation underlying host-parasite interaction.</title>
        <authorList>
            <person name="Jackson A.P."/>
            <person name="Otto T.D."/>
            <person name="Darby A."/>
            <person name="Ramaprasad A."/>
            <person name="Xia D."/>
            <person name="Echaide I.E."/>
            <person name="Farber M."/>
            <person name="Gahlot S."/>
            <person name="Gamble J."/>
            <person name="Gupta D."/>
            <person name="Gupta Y."/>
            <person name="Jackson L."/>
            <person name="Malandrin L."/>
            <person name="Malas T.B."/>
            <person name="Moussa E."/>
            <person name="Nair M."/>
            <person name="Reid A.J."/>
            <person name="Sanders M."/>
            <person name="Sharma J."/>
            <person name="Tracey A."/>
            <person name="Quail M.A."/>
            <person name="Weir W."/>
            <person name="Wastling J.M."/>
            <person name="Hall N."/>
            <person name="Willadsen P."/>
            <person name="Lingelbach K."/>
            <person name="Shiels B."/>
            <person name="Tait A."/>
            <person name="Berriman M."/>
            <person name="Allred D.R."/>
            <person name="Pain A."/>
        </authorList>
    </citation>
    <scope>NUCLEOTIDE SEQUENCE</scope>
    <source>
        <strain evidence="8">1802A</strain>
    </source>
</reference>
<organism evidence="8 9">
    <name type="scientific">Babesia divergens</name>
    <dbReference type="NCBI Taxonomy" id="32595"/>
    <lineage>
        <taxon>Eukaryota</taxon>
        <taxon>Sar</taxon>
        <taxon>Alveolata</taxon>
        <taxon>Apicomplexa</taxon>
        <taxon>Aconoidasida</taxon>
        <taxon>Piroplasmida</taxon>
        <taxon>Babesiidae</taxon>
        <taxon>Babesia</taxon>
    </lineage>
</organism>
<dbReference type="GO" id="GO:0012505">
    <property type="term" value="C:endomembrane system"/>
    <property type="evidence" value="ECO:0007669"/>
    <property type="project" value="UniProtKB-SubCell"/>
</dbReference>
<dbReference type="AlphaFoldDB" id="A0AAD9GDK8"/>
<evidence type="ECO:0000313" key="9">
    <source>
        <dbReference type="Proteomes" id="UP001195914"/>
    </source>
</evidence>